<evidence type="ECO:0000259" key="3">
    <source>
        <dbReference type="Pfam" id="PF24883"/>
    </source>
</evidence>
<keyword evidence="2" id="KW-0040">ANK repeat</keyword>
<dbReference type="Gene3D" id="3.40.50.300">
    <property type="entry name" value="P-loop containing nucleotide triphosphate hydrolases"/>
    <property type="match status" value="1"/>
</dbReference>
<dbReference type="Proteomes" id="UP001174936">
    <property type="component" value="Unassembled WGS sequence"/>
</dbReference>
<evidence type="ECO:0000313" key="4">
    <source>
        <dbReference type="EMBL" id="KAK0641741.1"/>
    </source>
</evidence>
<feature type="repeat" description="ANK" evidence="2">
    <location>
        <begin position="757"/>
        <end position="789"/>
    </location>
</feature>
<feature type="repeat" description="ANK" evidence="2">
    <location>
        <begin position="1041"/>
        <end position="1073"/>
    </location>
</feature>
<dbReference type="PANTHER" id="PTHR10039:SF5">
    <property type="entry name" value="NACHT DOMAIN-CONTAINING PROTEIN"/>
    <property type="match status" value="1"/>
</dbReference>
<proteinExistence type="predicted"/>
<comment type="caution">
    <text evidence="4">The sequence shown here is derived from an EMBL/GenBank/DDBJ whole genome shotgun (WGS) entry which is preliminary data.</text>
</comment>
<keyword evidence="1" id="KW-0677">Repeat</keyword>
<dbReference type="EMBL" id="JAULSV010000006">
    <property type="protein sequence ID" value="KAK0641741.1"/>
    <property type="molecule type" value="Genomic_DNA"/>
</dbReference>
<dbReference type="Pfam" id="PF12796">
    <property type="entry name" value="Ank_2"/>
    <property type="match status" value="4"/>
</dbReference>
<feature type="domain" description="Nephrocystin 3-like N-terminal" evidence="3">
    <location>
        <begin position="209"/>
        <end position="400"/>
    </location>
</feature>
<evidence type="ECO:0000256" key="2">
    <source>
        <dbReference type="PROSITE-ProRule" id="PRU00023"/>
    </source>
</evidence>
<dbReference type="PANTHER" id="PTHR10039">
    <property type="entry name" value="AMELOGENIN"/>
    <property type="match status" value="1"/>
</dbReference>
<organism evidence="4 5">
    <name type="scientific">Cercophora newfieldiana</name>
    <dbReference type="NCBI Taxonomy" id="92897"/>
    <lineage>
        <taxon>Eukaryota</taxon>
        <taxon>Fungi</taxon>
        <taxon>Dikarya</taxon>
        <taxon>Ascomycota</taxon>
        <taxon>Pezizomycotina</taxon>
        <taxon>Sordariomycetes</taxon>
        <taxon>Sordariomycetidae</taxon>
        <taxon>Sordariales</taxon>
        <taxon>Lasiosphaeriaceae</taxon>
        <taxon>Cercophora</taxon>
    </lineage>
</organism>
<dbReference type="SUPFAM" id="SSF48403">
    <property type="entry name" value="Ankyrin repeat"/>
    <property type="match status" value="2"/>
</dbReference>
<dbReference type="InterPro" id="IPR002110">
    <property type="entry name" value="Ankyrin_rpt"/>
</dbReference>
<protein>
    <recommendedName>
        <fullName evidence="3">Nephrocystin 3-like N-terminal domain-containing protein</fullName>
    </recommendedName>
</protein>
<dbReference type="PROSITE" id="PS50297">
    <property type="entry name" value="ANK_REP_REGION"/>
    <property type="match status" value="4"/>
</dbReference>
<sequence>MPHCSRFPLVNIHGSQAIIISSRRSVDFSILQSTKLVVFLGTPHRGSHVLDTSLAKAGLSFMRFANKEIPRNVKTMLQPRADESFIINTDFIRAKGPIEIVNFYEQVARPHLQDLVVDKDSAVFGSERSEDIPVARDHEHLVRFESCEDDAYCTLQQTLERKVTKILDELAEVEDEKNLDRLRKACLSSLGQHAPLSNFSRPKEAHQKTLNWLWDLDSELYAWIRTGSGLFAVTGKPGSGKSVLMNEVATRLRKRHRHQFGVIVQYAFNGRGGPRERSLDGFLRFVISQVLCQRPSSFEAVVDEWVYIAHGSGLHGTSSDHRDSEAVDSTLWPISSLKKAVVAAVAHAARDSPVCFIIDALDECNDGAESTHELATFLRSLAETTPPTPKDNIRICFSSRDLPGDIGGHIAGSLRMEHRNAPDIAEYINDRWSSLQCMVEPGSNLKRLKTDLVKKADGIFLWAHLALERIQTALRDGSTLAELQETVNDIPEELGGLFALLLGSVNAKYKAETNTMLSITLSAGRPLTLAEFRYATALAMSPGTPSHPGLEQSRSFVPDDETMRKRMLSRCGGLLEVRTANEATGDEPTELVQFIHQSVRDSLLAGSNQPPSAVHGTNTLISDGHDALARCCLQYLSMKEVRELASHVRAGSKVDRLWRQRLQREFPFLDYAIASCFHHCHEAENRGVSHASLVGQIFAAEEEHFSKFIALRNAIHRGDTYSPGISLLQLAVEHDLASYVDMVLADDSADVNAVLDGGGNCIQIAVQNENVRTLKVLLAHGADVNFSQLSHSAKDEKNYYEPMYQHVRPLVVACQKGNVEMVELLLEHGAEVSLCHSYVDGLHINQALVSAACSGNLEVVRRLLDSDYSTLSHPEIRLRAIVGLSYASTRRWADWIATALRGNDRELEWKQSDLEKMRQISDLILSDIDLHQIGFGAGSKGSAAIFWYHTGCQRKVLQGLINMGTDLVGVDGISFLLAACVRGTPSAVQMLLQNGVDPHISLEFGDFHLSSIHAALFNETPAVLSYLLQQGVDPESRRNKSGGTALHDAADGATDDFIEVLLDHNADISARDAKGRRPLWFAAGNLLLRRPVDVLESLLSQDSDIQLADDEQGVSPLHVAAEAGALAAVEWLLSKGADPTAIDNSGRNALHYAASSPSVDSTDVLVLLLDYKPLTLGMSVLDINARDSADMTALHRVFLAYDPLDPECNSDPGIAIANAKQLLQRGADLDATDNAGNTPLHWAALAGIKELVRLLLRRGADPNACDCNGLRPLDLARMEDVREMLEDAMAASTN</sequence>
<evidence type="ECO:0000313" key="5">
    <source>
        <dbReference type="Proteomes" id="UP001174936"/>
    </source>
</evidence>
<evidence type="ECO:0000256" key="1">
    <source>
        <dbReference type="ARBA" id="ARBA00022737"/>
    </source>
</evidence>
<dbReference type="InterPro" id="IPR056884">
    <property type="entry name" value="NPHP3-like_N"/>
</dbReference>
<dbReference type="SMART" id="SM00248">
    <property type="entry name" value="ANK"/>
    <property type="match status" value="12"/>
</dbReference>
<dbReference type="Pfam" id="PF24883">
    <property type="entry name" value="NPHP3_N"/>
    <property type="match status" value="1"/>
</dbReference>
<accession>A0AA39XY92</accession>
<dbReference type="Gene3D" id="1.25.40.20">
    <property type="entry name" value="Ankyrin repeat-containing domain"/>
    <property type="match status" value="4"/>
</dbReference>
<keyword evidence="5" id="KW-1185">Reference proteome</keyword>
<feature type="repeat" description="ANK" evidence="2">
    <location>
        <begin position="1235"/>
        <end position="1267"/>
    </location>
</feature>
<feature type="repeat" description="ANK" evidence="2">
    <location>
        <begin position="805"/>
        <end position="837"/>
    </location>
</feature>
<dbReference type="SUPFAM" id="SSF52540">
    <property type="entry name" value="P-loop containing nucleoside triphosphate hydrolases"/>
    <property type="match status" value="1"/>
</dbReference>
<gene>
    <name evidence="4" type="ORF">B0T16DRAFT_220282</name>
</gene>
<dbReference type="PROSITE" id="PS50088">
    <property type="entry name" value="ANK_REPEAT"/>
    <property type="match status" value="5"/>
</dbReference>
<dbReference type="InterPro" id="IPR036770">
    <property type="entry name" value="Ankyrin_rpt-contain_sf"/>
</dbReference>
<dbReference type="InterPro" id="IPR027417">
    <property type="entry name" value="P-loop_NTPase"/>
</dbReference>
<name>A0AA39XY92_9PEZI</name>
<reference evidence="4" key="1">
    <citation type="submission" date="2023-06" db="EMBL/GenBank/DDBJ databases">
        <title>Genome-scale phylogeny and comparative genomics of the fungal order Sordariales.</title>
        <authorList>
            <consortium name="Lawrence Berkeley National Laboratory"/>
            <person name="Hensen N."/>
            <person name="Bonometti L."/>
            <person name="Westerberg I."/>
            <person name="Brannstrom I.O."/>
            <person name="Guillou S."/>
            <person name="Cros-Aarteil S."/>
            <person name="Calhoun S."/>
            <person name="Haridas S."/>
            <person name="Kuo A."/>
            <person name="Mondo S."/>
            <person name="Pangilinan J."/>
            <person name="Riley R."/>
            <person name="Labutti K."/>
            <person name="Andreopoulos B."/>
            <person name="Lipzen A."/>
            <person name="Chen C."/>
            <person name="Yanf M."/>
            <person name="Daum C."/>
            <person name="Ng V."/>
            <person name="Clum A."/>
            <person name="Steindorff A."/>
            <person name="Ohm R."/>
            <person name="Martin F."/>
            <person name="Silar P."/>
            <person name="Natvig D."/>
            <person name="Lalanne C."/>
            <person name="Gautier V."/>
            <person name="Ament-Velasquez S.L."/>
            <person name="Kruys A."/>
            <person name="Hutchinson M.I."/>
            <person name="Powell A.J."/>
            <person name="Barry K."/>
            <person name="Miller A.N."/>
            <person name="Grigoriev I.V."/>
            <person name="Debuchy R."/>
            <person name="Gladieux P."/>
            <person name="Thoren M.H."/>
            <person name="Johannesson H."/>
        </authorList>
    </citation>
    <scope>NUCLEOTIDE SEQUENCE</scope>
    <source>
        <strain evidence="4">SMH2532-1</strain>
    </source>
</reference>
<feature type="repeat" description="ANK" evidence="2">
    <location>
        <begin position="1112"/>
        <end position="1144"/>
    </location>
</feature>